<feature type="domain" description="VWFD" evidence="1">
    <location>
        <begin position="500"/>
        <end position="669"/>
    </location>
</feature>
<protein>
    <submittedName>
        <fullName evidence="2">VWD domain containing protein</fullName>
    </submittedName>
</protein>
<accession>A0A482WAT4</accession>
<gene>
    <name evidence="2" type="ORF">BDFB_006195</name>
</gene>
<dbReference type="AlphaFoldDB" id="A0A482WAT4"/>
<keyword evidence="3" id="KW-1185">Reference proteome</keyword>
<name>A0A482WAT4_ASBVE</name>
<evidence type="ECO:0000313" key="3">
    <source>
        <dbReference type="Proteomes" id="UP000292052"/>
    </source>
</evidence>
<dbReference type="Pfam" id="PF00094">
    <property type="entry name" value="VWD"/>
    <property type="match status" value="1"/>
</dbReference>
<evidence type="ECO:0000259" key="1">
    <source>
        <dbReference type="PROSITE" id="PS51233"/>
    </source>
</evidence>
<dbReference type="OrthoDB" id="6484170at2759"/>
<dbReference type="EMBL" id="QDEB01014094">
    <property type="protein sequence ID" value="RZC41779.1"/>
    <property type="molecule type" value="Genomic_DNA"/>
</dbReference>
<dbReference type="STRING" id="1661398.A0A482WAT4"/>
<evidence type="ECO:0000313" key="2">
    <source>
        <dbReference type="EMBL" id="RZC41779.1"/>
    </source>
</evidence>
<dbReference type="PROSITE" id="PS51233">
    <property type="entry name" value="VWFD"/>
    <property type="match status" value="1"/>
</dbReference>
<dbReference type="PANTHER" id="PTHR37860">
    <property type="entry name" value="AGAP008810-PA"/>
    <property type="match status" value="1"/>
</dbReference>
<proteinExistence type="predicted"/>
<organism evidence="2 3">
    <name type="scientific">Asbolus verrucosus</name>
    <name type="common">Desert ironclad beetle</name>
    <dbReference type="NCBI Taxonomy" id="1661398"/>
    <lineage>
        <taxon>Eukaryota</taxon>
        <taxon>Metazoa</taxon>
        <taxon>Ecdysozoa</taxon>
        <taxon>Arthropoda</taxon>
        <taxon>Hexapoda</taxon>
        <taxon>Insecta</taxon>
        <taxon>Pterygota</taxon>
        <taxon>Neoptera</taxon>
        <taxon>Endopterygota</taxon>
        <taxon>Coleoptera</taxon>
        <taxon>Polyphaga</taxon>
        <taxon>Cucujiformia</taxon>
        <taxon>Tenebrionidae</taxon>
        <taxon>Pimeliinae</taxon>
        <taxon>Asbolus</taxon>
    </lineage>
</organism>
<dbReference type="Proteomes" id="UP000292052">
    <property type="component" value="Unassembled WGS sequence"/>
</dbReference>
<dbReference type="PANTHER" id="PTHR37860:SF1">
    <property type="match status" value="1"/>
</dbReference>
<comment type="caution">
    <text evidence="2">The sequence shown here is derived from an EMBL/GenBank/DDBJ whole genome shotgun (WGS) entry which is preliminary data.</text>
</comment>
<dbReference type="SMART" id="SM00216">
    <property type="entry name" value="VWD"/>
    <property type="match status" value="1"/>
</dbReference>
<sequence length="977" mass="112854">MSTTHEMNNASGEFYLNFKENLVQLDFNMTTDGSQSLHVYGAIPDARSAIFDIWRDYEDIRVSDVAYYLRLNHSRLITSSLLWRPDLKHDIQNGIRSGVIQLYTDVLEGINNTKQYIRAETSDAIYSIWYDAKPVVEKFLEDLRELRAIENDFDEFKLFLNKSYHANEFYVKDIVNISMMIFDELTLKTHFESLPAIVSEIWDIMGESGTKIKKGILWVIEKIKTYYKNTADFIRGLLDGDPIDHLSDAFKSLVEQYDAFIKDLHVAFIQYMERLWSETYALIVDNWHKTLAAIEPTFLKLIHYLETIVWNTSREFLNFLYIRKSELIESPYFVQFANFTHDLDRFYKDITGNNTIASITKYSKIAWNFLKEKYFNMVPFGKELQEIVSEILAELNELRKLPSIQYLTRKCEEVYENVKWFYDYFDIEERLHRFVALLHKKLTDMSQTALQAENRQEIPELQTIYNIQNYLLSTRTSFWDFYYDYKPYTELSGWLPPFKAQALLVGSRYYVTFDRKYYDFRGSCSYLLATDYVHRNFSIVVSYDNSAKTHELLLLINNTVVHVNVFADTVKIGNDGISLPAQIGETLIYREDDVVIASSKSDFVLECNMKFDLCVFEASGWYFGKTAGLWGTINNEPSDDFLTSHKIKAKPKDLQLFTDSWALKNCTSSKVRNLNRNRRPSANIERLCEEFFISKLSQLTTCFPRISKDPFLSMCLNSTTEKEACSSALAYINLCDFSNTPLRIPDVCVKCNSPNGTQLKEGQFIQLDAPDLPQSADVVFIIEAKDCNKNLRKAKNFDNVVELLNKELLGYNLTNNRYAVVVFGGDGVFDEPRSLVVNNHIFGDARQIITYFDSIQTENGKNRFDIIQCAILNDMSFGFRPGVSRNFILMPCSECKEYNMKIDCKGQFGDGTAAAVRGSKCIVAVLKIVNRSRTCRVQNDQVKSMQRPLVEEPTKSAPTTLALIQIAGSRQDSGVQH</sequence>
<dbReference type="InterPro" id="IPR001846">
    <property type="entry name" value="VWF_type-D"/>
</dbReference>
<reference evidence="2 3" key="1">
    <citation type="submission" date="2017-03" db="EMBL/GenBank/DDBJ databases">
        <title>Genome of the blue death feigning beetle - Asbolus verrucosus.</title>
        <authorList>
            <person name="Rider S.D."/>
        </authorList>
    </citation>
    <scope>NUCLEOTIDE SEQUENCE [LARGE SCALE GENOMIC DNA]</scope>
    <source>
        <strain evidence="2">Butters</strain>
        <tissue evidence="2">Head and leg muscle</tissue>
    </source>
</reference>